<evidence type="ECO:0000313" key="2">
    <source>
        <dbReference type="Proteomes" id="UP000663853"/>
    </source>
</evidence>
<proteinExistence type="predicted"/>
<comment type="caution">
    <text evidence="1">The sequence shown here is derived from an EMBL/GenBank/DDBJ whole genome shotgun (WGS) entry which is preliminary data.</text>
</comment>
<evidence type="ECO:0000313" key="1">
    <source>
        <dbReference type="EMBL" id="CAE6473670.1"/>
    </source>
</evidence>
<dbReference type="Proteomes" id="UP000663853">
    <property type="component" value="Unassembled WGS sequence"/>
</dbReference>
<sequence>MTEVHPTWGRPIGHYSMSYTREALIQELGFKRMAAAQRGNLTLIDDQMTGIRVLNDIGKENDKEITNSMARSITLKNLRDALDMAWNKGMISFLSDPEIFQETRSRFSHLATNTNASAFVSPRFILPE</sequence>
<dbReference type="EMBL" id="CAJMXA010001971">
    <property type="protein sequence ID" value="CAE6473670.1"/>
    <property type="molecule type" value="Genomic_DNA"/>
</dbReference>
<accession>A0A8H3C896</accession>
<dbReference type="AlphaFoldDB" id="A0A8H3C896"/>
<protein>
    <submittedName>
        <fullName evidence="1">Uncharacterized protein</fullName>
    </submittedName>
</protein>
<gene>
    <name evidence="1" type="ORF">RDB_LOCUS78229</name>
</gene>
<organism evidence="1 2">
    <name type="scientific">Rhizoctonia solani</name>
    <dbReference type="NCBI Taxonomy" id="456999"/>
    <lineage>
        <taxon>Eukaryota</taxon>
        <taxon>Fungi</taxon>
        <taxon>Dikarya</taxon>
        <taxon>Basidiomycota</taxon>
        <taxon>Agaricomycotina</taxon>
        <taxon>Agaricomycetes</taxon>
        <taxon>Cantharellales</taxon>
        <taxon>Ceratobasidiaceae</taxon>
        <taxon>Rhizoctonia</taxon>
    </lineage>
</organism>
<reference evidence="1" key="1">
    <citation type="submission" date="2021-01" db="EMBL/GenBank/DDBJ databases">
        <authorList>
            <person name="Kaushik A."/>
        </authorList>
    </citation>
    <scope>NUCLEOTIDE SEQUENCE</scope>
    <source>
        <strain evidence="1">AG6-10EEA</strain>
    </source>
</reference>
<name>A0A8H3C896_9AGAM</name>